<evidence type="ECO:0000313" key="7">
    <source>
        <dbReference type="Proteomes" id="UP000635245"/>
    </source>
</evidence>
<dbReference type="PANTHER" id="PTHR35005:SF1">
    <property type="entry name" value="2-AMINO-5-FORMYLAMINO-6-RIBOSYLAMINOPYRIMIDIN-4(3H)-ONE 5'-MONOPHOSPHATE DEFORMYLASE"/>
    <property type="match status" value="1"/>
</dbReference>
<sequence>MLSSLSAVYFAELSSPQVKAVRDGTRSPVLLLPVGAVEPHGSHSPVCTDRLIATGMCERAAARLAGDEHVRALVLPALSYGVARPGPVPSGAVPISPETLQGLVVDVCTALAGQGLPRIVVVNSHHEQAHLAALDRAADVVQRRCGQRLVRVDLDRPEGDARRYETSLLLAERPELVDTERIEASGTEGAALFEELTTMLVDVIRKLTCAEEDPA</sequence>
<name>A0A934V553_9PSEU</name>
<reference evidence="6" key="1">
    <citation type="submission" date="2020-12" db="EMBL/GenBank/DDBJ databases">
        <title>Prauserella sp. ASG 168, a novel actinomycete isolated from cave rock.</title>
        <authorList>
            <person name="Suriyachadkun C."/>
        </authorList>
    </citation>
    <scope>NUCLEOTIDE SEQUENCE</scope>
    <source>
        <strain evidence="6">ASG 168</strain>
    </source>
</reference>
<dbReference type="Pfam" id="PF02633">
    <property type="entry name" value="Creatininase"/>
    <property type="match status" value="1"/>
</dbReference>
<proteinExistence type="inferred from homology"/>
<dbReference type="RefSeq" id="WP_200319089.1">
    <property type="nucleotide sequence ID" value="NZ_JAENJH010000003.1"/>
</dbReference>
<protein>
    <submittedName>
        <fullName evidence="6">Creatininase family protein</fullName>
    </submittedName>
</protein>
<dbReference type="GO" id="GO:0016811">
    <property type="term" value="F:hydrolase activity, acting on carbon-nitrogen (but not peptide) bonds, in linear amides"/>
    <property type="evidence" value="ECO:0007669"/>
    <property type="project" value="TreeGrafter"/>
</dbReference>
<dbReference type="GO" id="GO:0046872">
    <property type="term" value="F:metal ion binding"/>
    <property type="evidence" value="ECO:0007669"/>
    <property type="project" value="UniProtKB-KW"/>
</dbReference>
<gene>
    <name evidence="6" type="ORF">JHE00_17380</name>
</gene>
<organism evidence="6 7">
    <name type="scientific">Prauserella cavernicola</name>
    <dbReference type="NCBI Taxonomy" id="2800127"/>
    <lineage>
        <taxon>Bacteria</taxon>
        <taxon>Bacillati</taxon>
        <taxon>Actinomycetota</taxon>
        <taxon>Actinomycetes</taxon>
        <taxon>Pseudonocardiales</taxon>
        <taxon>Pseudonocardiaceae</taxon>
        <taxon>Prauserella</taxon>
    </lineage>
</organism>
<dbReference type="PANTHER" id="PTHR35005">
    <property type="entry name" value="3-DEHYDRO-SCYLLO-INOSOSE HYDROLASE"/>
    <property type="match status" value="1"/>
</dbReference>
<dbReference type="InterPro" id="IPR003785">
    <property type="entry name" value="Creatininase/forma_Hydrolase"/>
</dbReference>
<dbReference type="SUPFAM" id="SSF102215">
    <property type="entry name" value="Creatininase"/>
    <property type="match status" value="1"/>
</dbReference>
<keyword evidence="7" id="KW-1185">Reference proteome</keyword>
<accession>A0A934V553</accession>
<evidence type="ECO:0000256" key="3">
    <source>
        <dbReference type="ARBA" id="ARBA00022801"/>
    </source>
</evidence>
<evidence type="ECO:0000256" key="4">
    <source>
        <dbReference type="ARBA" id="ARBA00022833"/>
    </source>
</evidence>
<keyword evidence="3" id="KW-0378">Hydrolase</keyword>
<evidence type="ECO:0000256" key="5">
    <source>
        <dbReference type="ARBA" id="ARBA00024029"/>
    </source>
</evidence>
<dbReference type="InterPro" id="IPR024087">
    <property type="entry name" value="Creatininase-like_sf"/>
</dbReference>
<dbReference type="AlphaFoldDB" id="A0A934V553"/>
<evidence type="ECO:0000256" key="2">
    <source>
        <dbReference type="ARBA" id="ARBA00022723"/>
    </source>
</evidence>
<dbReference type="Proteomes" id="UP000635245">
    <property type="component" value="Unassembled WGS sequence"/>
</dbReference>
<keyword evidence="2" id="KW-0479">Metal-binding</keyword>
<dbReference type="EMBL" id="JAENJH010000003">
    <property type="protein sequence ID" value="MBK1786102.1"/>
    <property type="molecule type" value="Genomic_DNA"/>
</dbReference>
<comment type="similarity">
    <text evidence="5">Belongs to the creatininase superfamily.</text>
</comment>
<dbReference type="Gene3D" id="3.40.50.10310">
    <property type="entry name" value="Creatininase"/>
    <property type="match status" value="1"/>
</dbReference>
<evidence type="ECO:0000256" key="1">
    <source>
        <dbReference type="ARBA" id="ARBA00001947"/>
    </source>
</evidence>
<keyword evidence="4" id="KW-0862">Zinc</keyword>
<comment type="caution">
    <text evidence="6">The sequence shown here is derived from an EMBL/GenBank/DDBJ whole genome shotgun (WGS) entry which is preliminary data.</text>
</comment>
<dbReference type="GO" id="GO:0009231">
    <property type="term" value="P:riboflavin biosynthetic process"/>
    <property type="evidence" value="ECO:0007669"/>
    <property type="project" value="TreeGrafter"/>
</dbReference>
<evidence type="ECO:0000313" key="6">
    <source>
        <dbReference type="EMBL" id="MBK1786102.1"/>
    </source>
</evidence>
<comment type="cofactor">
    <cofactor evidence="1">
        <name>Zn(2+)</name>
        <dbReference type="ChEBI" id="CHEBI:29105"/>
    </cofactor>
</comment>